<proteinExistence type="predicted"/>
<sequence>MATLHIEHPITDFATWKTAFDRFASARKSAGVRRHRVQRPVDDPAYVVIDLDFDDVADAERFLGFLRTTVWSSPDNAPALSGAPRTRILETAE</sequence>
<reference evidence="1 2" key="1">
    <citation type="journal article" date="2019" name="Int. J. Syst. Evol. Microbiol.">
        <title>The Global Catalogue of Microorganisms (GCM) 10K type strain sequencing project: providing services to taxonomists for standard genome sequencing and annotation.</title>
        <authorList>
            <consortium name="The Broad Institute Genomics Platform"/>
            <consortium name="The Broad Institute Genome Sequencing Center for Infectious Disease"/>
            <person name="Wu L."/>
            <person name="Ma J."/>
        </authorList>
    </citation>
    <scope>NUCLEOTIDE SEQUENCE [LARGE SCALE GENOMIC DNA]</scope>
    <source>
        <strain evidence="1 2">JCM 4395</strain>
    </source>
</reference>
<name>A0ABN3L0J7_STRLO</name>
<evidence type="ECO:0008006" key="3">
    <source>
        <dbReference type="Google" id="ProtNLM"/>
    </source>
</evidence>
<comment type="caution">
    <text evidence="1">The sequence shown here is derived from an EMBL/GenBank/DDBJ whole genome shotgun (WGS) entry which is preliminary data.</text>
</comment>
<dbReference type="Proteomes" id="UP001501777">
    <property type="component" value="Unassembled WGS sequence"/>
</dbReference>
<accession>A0ABN3L0J7</accession>
<organism evidence="1 2">
    <name type="scientific">Streptomyces longisporus</name>
    <dbReference type="NCBI Taxonomy" id="1948"/>
    <lineage>
        <taxon>Bacteria</taxon>
        <taxon>Bacillati</taxon>
        <taxon>Actinomycetota</taxon>
        <taxon>Actinomycetes</taxon>
        <taxon>Kitasatosporales</taxon>
        <taxon>Streptomycetaceae</taxon>
        <taxon>Streptomyces</taxon>
    </lineage>
</organism>
<evidence type="ECO:0000313" key="2">
    <source>
        <dbReference type="Proteomes" id="UP001501777"/>
    </source>
</evidence>
<dbReference type="EMBL" id="BAAASG010000002">
    <property type="protein sequence ID" value="GAA2475618.1"/>
    <property type="molecule type" value="Genomic_DNA"/>
</dbReference>
<evidence type="ECO:0000313" key="1">
    <source>
        <dbReference type="EMBL" id="GAA2475618.1"/>
    </source>
</evidence>
<dbReference type="RefSeq" id="WP_344398688.1">
    <property type="nucleotide sequence ID" value="NZ_BAAASG010000002.1"/>
</dbReference>
<keyword evidence="2" id="KW-1185">Reference proteome</keyword>
<gene>
    <name evidence="1" type="ORF">GCM10010276_09000</name>
</gene>
<protein>
    <recommendedName>
        <fullName evidence="3">Cyclase</fullName>
    </recommendedName>
</protein>